<protein>
    <submittedName>
        <fullName evidence="3">Uncharacterized protein</fullName>
    </submittedName>
</protein>
<dbReference type="STRING" id="159291.SAMN05920897_11474"/>
<feature type="transmembrane region" description="Helical" evidence="2">
    <location>
        <begin position="617"/>
        <end position="639"/>
    </location>
</feature>
<gene>
    <name evidence="3" type="ORF">SAMN05920897_11474</name>
</gene>
<keyword evidence="2" id="KW-1133">Transmembrane helix</keyword>
<keyword evidence="2" id="KW-0812">Transmembrane</keyword>
<keyword evidence="4" id="KW-1185">Reference proteome</keyword>
<evidence type="ECO:0000313" key="4">
    <source>
        <dbReference type="Proteomes" id="UP000186400"/>
    </source>
</evidence>
<feature type="compositionally biased region" description="Basic and acidic residues" evidence="1">
    <location>
        <begin position="676"/>
        <end position="692"/>
    </location>
</feature>
<dbReference type="AlphaFoldDB" id="A0A1N6VDC5"/>
<feature type="compositionally biased region" description="Low complexity" evidence="1">
    <location>
        <begin position="737"/>
        <end position="749"/>
    </location>
</feature>
<dbReference type="InterPro" id="IPR018392">
    <property type="entry name" value="LysM"/>
</dbReference>
<feature type="compositionally biased region" description="Basic and acidic residues" evidence="1">
    <location>
        <begin position="788"/>
        <end position="800"/>
    </location>
</feature>
<dbReference type="RefSeq" id="WP_076489375.1">
    <property type="nucleotide sequence ID" value="NZ_FTMS01000014.1"/>
</dbReference>
<name>A0A1N6VDC5_9SPIO</name>
<accession>A0A1N6VDC5</accession>
<feature type="compositionally biased region" description="Pro residues" evidence="1">
    <location>
        <begin position="771"/>
        <end position="787"/>
    </location>
</feature>
<evidence type="ECO:0000313" key="3">
    <source>
        <dbReference type="EMBL" id="SIQ75854.1"/>
    </source>
</evidence>
<feature type="compositionally biased region" description="Low complexity" evidence="1">
    <location>
        <begin position="586"/>
        <end position="614"/>
    </location>
</feature>
<dbReference type="CDD" id="cd00118">
    <property type="entry name" value="LysM"/>
    <property type="match status" value="1"/>
</dbReference>
<feature type="region of interest" description="Disordered" evidence="1">
    <location>
        <begin position="657"/>
        <end position="800"/>
    </location>
</feature>
<organism evidence="3 4">
    <name type="scientific">Alkalispirochaeta americana</name>
    <dbReference type="NCBI Taxonomy" id="159291"/>
    <lineage>
        <taxon>Bacteria</taxon>
        <taxon>Pseudomonadati</taxon>
        <taxon>Spirochaetota</taxon>
        <taxon>Spirochaetia</taxon>
        <taxon>Spirochaetales</taxon>
        <taxon>Spirochaetaceae</taxon>
        <taxon>Alkalispirochaeta</taxon>
    </lineage>
</organism>
<dbReference type="EMBL" id="FTMS01000014">
    <property type="protein sequence ID" value="SIQ75854.1"/>
    <property type="molecule type" value="Genomic_DNA"/>
</dbReference>
<evidence type="ECO:0000256" key="2">
    <source>
        <dbReference type="SAM" id="Phobius"/>
    </source>
</evidence>
<proteinExistence type="predicted"/>
<sequence>MSTRKDSFRKEEPLHIGNRLFRVDEECYVVYMGSQGYGVRPFLRIGTSSFLPEQIKRHIGSVVLTDHLTGDIFLEEGCLDPHAPGRARYVGSPALVEAVKAFVHKEQISSQPLESVSHEAPAKGGQVILYEDGSLRLFLDGHRLFDLKEQERSDRHALYCLNRLDEIISSSRGAYRREDFQDSGFLVSKDHSLLGFSRGEIFTLRQQTSSIREWAPAMIPFSLISTLAGTGERAAFLELLKWRLATERNVFFCLPGGESPPDHDHESSLAEELFLLLSRAGFPVARNTPPNLPADQPAPVALAETKLRFSSPVPSGNPAEFSGEHPWNAGIAPPILPGVLYRYAHRYAHHCTASERDVSLENSLAAFRMLLRSDLRKELESFPFLEEGLGKIMARTDLPLLDRVCAALWLWNSVTDTSSSLPEKARQELARQARETAQSLFLAGHVPVTACIQEGAQGWCILFSPREGLTRGAVDDNERARQRMKPFLEQSCPRTFFEKERARLKALLEALLAANRVTTPPAPARPDPAVAPIQHQPPLREPGKQEGTALADQKTSSPAPVEGQVPSGGKGSSSSSGSSSPPPAALSPNSSPKRSPGKAPTKPQATAPTQAPPSKTWRLLLGGSAAACLMILALFLFFLPGSRFSGQGLWQQVFHSQETPPAPTRPADTGTPPASHLEDDKGVPRAETERPLPESGDSPAEIPILTRTPDAPGPPTETPAVRETPDTTGPPSRGPLPEEAPTTAPTTAETEGDSPEWTGSTTDSLDEFVAPTPPGEAPLLSGPPPSSPERETPDQPRPHDWSIRDILLATNWIARGNGYAPIGEEQHLSPSPHWIYPGNLIELPDGRPYTIVAGDTLWGIAERFLTRFFSDSPWKPEDFREIVAREQYPIREIRRNE</sequence>
<reference evidence="3 4" key="1">
    <citation type="submission" date="2017-01" db="EMBL/GenBank/DDBJ databases">
        <authorList>
            <person name="Mah S.A."/>
            <person name="Swanson W.J."/>
            <person name="Moy G.W."/>
            <person name="Vacquier V.D."/>
        </authorList>
    </citation>
    <scope>NUCLEOTIDE SEQUENCE [LARGE SCALE GENOMIC DNA]</scope>
    <source>
        <strain evidence="3 4">ASpG1</strain>
    </source>
</reference>
<feature type="region of interest" description="Disordered" evidence="1">
    <location>
        <begin position="518"/>
        <end position="614"/>
    </location>
</feature>
<dbReference type="Proteomes" id="UP000186400">
    <property type="component" value="Unassembled WGS sequence"/>
</dbReference>
<dbReference type="OrthoDB" id="375218at2"/>
<evidence type="ECO:0000256" key="1">
    <source>
        <dbReference type="SAM" id="MobiDB-lite"/>
    </source>
</evidence>
<keyword evidence="2" id="KW-0472">Membrane</keyword>